<dbReference type="GO" id="GO:0008725">
    <property type="term" value="F:DNA-3-methyladenine glycosylase activity"/>
    <property type="evidence" value="ECO:0007669"/>
    <property type="project" value="TreeGrafter"/>
</dbReference>
<proteinExistence type="inferred from homology"/>
<dbReference type="InterPro" id="IPR003265">
    <property type="entry name" value="HhH-GPD_domain"/>
</dbReference>
<dbReference type="CDD" id="cd00056">
    <property type="entry name" value="ENDO3c"/>
    <property type="match status" value="1"/>
</dbReference>
<dbReference type="EMBL" id="SDIL01000033">
    <property type="protein sequence ID" value="RXK39300.1"/>
    <property type="molecule type" value="Genomic_DNA"/>
</dbReference>
<dbReference type="STRING" id="5217.A0A4Q1BNH6"/>
<gene>
    <name evidence="6" type="ORF">M231_03379</name>
</gene>
<dbReference type="SUPFAM" id="SSF48150">
    <property type="entry name" value="DNA-glycosylase"/>
    <property type="match status" value="1"/>
</dbReference>
<reference evidence="6 7" key="1">
    <citation type="submission" date="2016-06" db="EMBL/GenBank/DDBJ databases">
        <title>Evolution of pathogenesis and genome organization in the Tremellales.</title>
        <authorList>
            <person name="Cuomo C."/>
            <person name="Litvintseva A."/>
            <person name="Heitman J."/>
            <person name="Chen Y."/>
            <person name="Sun S."/>
            <person name="Springer D."/>
            <person name="Dromer F."/>
            <person name="Young S."/>
            <person name="Zeng Q."/>
            <person name="Chapman S."/>
            <person name="Gujja S."/>
            <person name="Saif S."/>
            <person name="Birren B."/>
        </authorList>
    </citation>
    <scope>NUCLEOTIDE SEQUENCE [LARGE SCALE GENOMIC DNA]</scope>
    <source>
        <strain evidence="6 7">ATCC 28783</strain>
    </source>
</reference>
<keyword evidence="7" id="KW-1185">Reference proteome</keyword>
<feature type="region of interest" description="Disordered" evidence="4">
    <location>
        <begin position="253"/>
        <end position="296"/>
    </location>
</feature>
<feature type="region of interest" description="Disordered" evidence="4">
    <location>
        <begin position="32"/>
        <end position="59"/>
    </location>
</feature>
<dbReference type="Pfam" id="PF00730">
    <property type="entry name" value="HhH-GPD"/>
    <property type="match status" value="1"/>
</dbReference>
<name>A0A4Q1BNH6_TREME</name>
<dbReference type="InParanoid" id="A0A4Q1BNH6"/>
<dbReference type="PANTHER" id="PTHR43003">
    <property type="entry name" value="DNA-3-METHYLADENINE GLYCOSYLASE"/>
    <property type="match status" value="1"/>
</dbReference>
<evidence type="ECO:0000256" key="4">
    <source>
        <dbReference type="SAM" id="MobiDB-lite"/>
    </source>
</evidence>
<dbReference type="GO" id="GO:0032131">
    <property type="term" value="F:alkylated DNA binding"/>
    <property type="evidence" value="ECO:0007669"/>
    <property type="project" value="TreeGrafter"/>
</dbReference>
<dbReference type="AlphaFoldDB" id="A0A4Q1BNH6"/>
<dbReference type="GO" id="GO:0032993">
    <property type="term" value="C:protein-DNA complex"/>
    <property type="evidence" value="ECO:0007669"/>
    <property type="project" value="TreeGrafter"/>
</dbReference>
<evidence type="ECO:0000256" key="1">
    <source>
        <dbReference type="ARBA" id="ARBA00010817"/>
    </source>
</evidence>
<comment type="similarity">
    <text evidence="1">Belongs to the alkylbase DNA glycosidase AlkA family.</text>
</comment>
<organism evidence="6 7">
    <name type="scientific">Tremella mesenterica</name>
    <name type="common">Jelly fungus</name>
    <dbReference type="NCBI Taxonomy" id="5217"/>
    <lineage>
        <taxon>Eukaryota</taxon>
        <taxon>Fungi</taxon>
        <taxon>Dikarya</taxon>
        <taxon>Basidiomycota</taxon>
        <taxon>Agaricomycotina</taxon>
        <taxon>Tremellomycetes</taxon>
        <taxon>Tremellales</taxon>
        <taxon>Tremellaceae</taxon>
        <taxon>Tremella</taxon>
    </lineage>
</organism>
<evidence type="ECO:0000313" key="6">
    <source>
        <dbReference type="EMBL" id="RXK39300.1"/>
    </source>
</evidence>
<dbReference type="OrthoDB" id="415889at2759"/>
<evidence type="ECO:0000313" key="7">
    <source>
        <dbReference type="Proteomes" id="UP000289152"/>
    </source>
</evidence>
<dbReference type="InterPro" id="IPR011257">
    <property type="entry name" value="DNA_glycosylase"/>
</dbReference>
<dbReference type="GO" id="GO:0006307">
    <property type="term" value="P:DNA alkylation repair"/>
    <property type="evidence" value="ECO:0007669"/>
    <property type="project" value="TreeGrafter"/>
</dbReference>
<evidence type="ECO:0000256" key="3">
    <source>
        <dbReference type="ARBA" id="ARBA00023204"/>
    </source>
</evidence>
<protein>
    <recommendedName>
        <fullName evidence="5">HhH-GPD domain-containing protein</fullName>
    </recommendedName>
</protein>
<dbReference type="GO" id="GO:0043916">
    <property type="term" value="F:DNA-7-methylguanine glycosylase activity"/>
    <property type="evidence" value="ECO:0007669"/>
    <property type="project" value="TreeGrafter"/>
</dbReference>
<dbReference type="FunFam" id="1.10.340.30:FF:000004">
    <property type="entry name" value="DNA-3-methyladenine glycosylase II"/>
    <property type="match status" value="1"/>
</dbReference>
<evidence type="ECO:0000259" key="5">
    <source>
        <dbReference type="SMART" id="SM00478"/>
    </source>
</evidence>
<sequence>MARKRSGAKLVSASVSPVKVTRATAAAAKYQTRAAPLKAQAASTLDSSPSTQRPITNDASSYQPSLLAPTLPFSLQDAITHLSLADPRFGNMFQHLPCKPYIPPYTAIDPFRTLVTSIIGQQVSWMAARAINGRFRALFGYEDENGFPSPAQVAATEVQTLKGVGLSTRKAEYVISLAEHFLSGQLSTELLRDGSDDQIAKALIAVRGIGQWTVDMFLMFSLKRPDVLPVGDLGVQKGLIRWVLAAHQALPRKKGKNDAKVDRVDEDGGGEIDTRIQTPPPLERQYPQTPHTPSNASVVRSAVLHTPIKPTDPTPPTPITPLTAPAETLEVPDKELPPPTPQELLAPIKGHEWDANKAAPLSEGLSVEVLKTRMGGKKVKGGAYLTPGEMEALTQHWRPFRSLGVYYMWPAGEDF</sequence>
<accession>A0A4Q1BNH6</accession>
<dbReference type="Gene3D" id="1.10.340.30">
    <property type="entry name" value="Hypothetical protein, domain 2"/>
    <property type="match status" value="1"/>
</dbReference>
<feature type="domain" description="HhH-GPD" evidence="5">
    <location>
        <begin position="119"/>
        <end position="266"/>
    </location>
</feature>
<feature type="compositionally biased region" description="Polar residues" evidence="4">
    <location>
        <begin position="41"/>
        <end position="59"/>
    </location>
</feature>
<evidence type="ECO:0000256" key="2">
    <source>
        <dbReference type="ARBA" id="ARBA00022763"/>
    </source>
</evidence>
<dbReference type="SMART" id="SM00478">
    <property type="entry name" value="ENDO3c"/>
    <property type="match status" value="1"/>
</dbReference>
<dbReference type="GO" id="GO:0006285">
    <property type="term" value="P:base-excision repair, AP site formation"/>
    <property type="evidence" value="ECO:0007669"/>
    <property type="project" value="UniProtKB-ARBA"/>
</dbReference>
<feature type="compositionally biased region" description="Polar residues" evidence="4">
    <location>
        <begin position="286"/>
        <end position="296"/>
    </location>
</feature>
<keyword evidence="2" id="KW-0227">DNA damage</keyword>
<dbReference type="InterPro" id="IPR051912">
    <property type="entry name" value="Alkylbase_DNA_Glycosylase/TA"/>
</dbReference>
<dbReference type="Proteomes" id="UP000289152">
    <property type="component" value="Unassembled WGS sequence"/>
</dbReference>
<comment type="caution">
    <text evidence="6">The sequence shown here is derived from an EMBL/GenBank/DDBJ whole genome shotgun (WGS) entry which is preliminary data.</text>
</comment>
<keyword evidence="3" id="KW-0234">DNA repair</keyword>
<dbReference type="PANTHER" id="PTHR43003:SF5">
    <property type="entry name" value="DNA-3-METHYLADENINE GLYCOSYLASE"/>
    <property type="match status" value="1"/>
</dbReference>
<dbReference type="VEuPathDB" id="FungiDB:TREMEDRAFT_71310"/>
<dbReference type="Gene3D" id="1.10.1670.40">
    <property type="match status" value="2"/>
</dbReference>
<dbReference type="GO" id="GO:0005634">
    <property type="term" value="C:nucleus"/>
    <property type="evidence" value="ECO:0007669"/>
    <property type="project" value="TreeGrafter"/>
</dbReference>